<organism evidence="2 3">
    <name type="scientific">Nocardioides pocheonensis</name>
    <dbReference type="NCBI Taxonomy" id="661485"/>
    <lineage>
        <taxon>Bacteria</taxon>
        <taxon>Bacillati</taxon>
        <taxon>Actinomycetota</taxon>
        <taxon>Actinomycetes</taxon>
        <taxon>Propionibacteriales</taxon>
        <taxon>Nocardioidaceae</taxon>
        <taxon>Nocardioides</taxon>
    </lineage>
</organism>
<dbReference type="OrthoDB" id="356891at2"/>
<accession>A0A3N0GG22</accession>
<dbReference type="Gene3D" id="3.30.559.10">
    <property type="entry name" value="Chloramphenicol acetyltransferase-like domain"/>
    <property type="match status" value="2"/>
</dbReference>
<dbReference type="InterPro" id="IPR001078">
    <property type="entry name" value="2-oxoacid_DH_actylTfrase"/>
</dbReference>
<evidence type="ECO:0000259" key="1">
    <source>
        <dbReference type="Pfam" id="PF00198"/>
    </source>
</evidence>
<dbReference type="AlphaFoldDB" id="A0A3N0GG22"/>
<comment type="caution">
    <text evidence="2">The sequence shown here is derived from an EMBL/GenBank/DDBJ whole genome shotgun (WGS) entry which is preliminary data.</text>
</comment>
<gene>
    <name evidence="2" type="ORF">EFL26_23420</name>
</gene>
<sequence length="293" mass="33174">MFTRRRDATYLRDVPAFRRIVPYLMRTRTESAVYFPQRIEVDGLLAWLEEVNDGRPESERITLFHVLVTAIARTIRLRPELNRFIVGRRTYEHDDISIAFIVKTAMADDAPETEVRLVFTGLETVEEVRDQVDSAVEHKRATLGGKDDQLVDLFAPAPRPVLDLVARTVAALDYHNALPAFLREAIPLYTSVYLVNVGSIGIDPPFHHLYEYGTASVFVAIGAIRKEPVVDETGAVVARSCLNAVYTLDERASDGFYFARTAEVFRRLVREPRLLDRTELTVDDLLGAWPRGA</sequence>
<feature type="domain" description="2-oxoacid dehydrogenase acyltransferase catalytic" evidence="1">
    <location>
        <begin position="195"/>
        <end position="275"/>
    </location>
</feature>
<dbReference type="GO" id="GO:0016746">
    <property type="term" value="F:acyltransferase activity"/>
    <property type="evidence" value="ECO:0007669"/>
    <property type="project" value="InterPro"/>
</dbReference>
<dbReference type="InterPro" id="IPR023213">
    <property type="entry name" value="CAT-like_dom_sf"/>
</dbReference>
<keyword evidence="3" id="KW-1185">Reference proteome</keyword>
<dbReference type="SUPFAM" id="SSF52777">
    <property type="entry name" value="CoA-dependent acyltransferases"/>
    <property type="match status" value="1"/>
</dbReference>
<evidence type="ECO:0000313" key="2">
    <source>
        <dbReference type="EMBL" id="RNM11098.1"/>
    </source>
</evidence>
<dbReference type="EMBL" id="RJSF01000049">
    <property type="protein sequence ID" value="RNM11098.1"/>
    <property type="molecule type" value="Genomic_DNA"/>
</dbReference>
<name>A0A3N0GG22_9ACTN</name>
<dbReference type="Proteomes" id="UP000279994">
    <property type="component" value="Unassembled WGS sequence"/>
</dbReference>
<proteinExistence type="predicted"/>
<reference evidence="2 3" key="1">
    <citation type="submission" date="2018-11" db="EMBL/GenBank/DDBJ databases">
        <authorList>
            <person name="Li F."/>
        </authorList>
    </citation>
    <scope>NUCLEOTIDE SEQUENCE [LARGE SCALE GENOMIC DNA]</scope>
    <source>
        <strain evidence="2 3">Gsoil 818</strain>
    </source>
</reference>
<evidence type="ECO:0000313" key="3">
    <source>
        <dbReference type="Proteomes" id="UP000279994"/>
    </source>
</evidence>
<dbReference type="RefSeq" id="WP_123225336.1">
    <property type="nucleotide sequence ID" value="NZ_RJSF01000049.1"/>
</dbReference>
<protein>
    <recommendedName>
        <fullName evidence="1">2-oxoacid dehydrogenase acyltransferase catalytic domain-containing protein</fullName>
    </recommendedName>
</protein>
<dbReference type="Pfam" id="PF00198">
    <property type="entry name" value="2-oxoacid_dh"/>
    <property type="match status" value="1"/>
</dbReference>